<accession>A0ABR4AZI0</accession>
<comment type="caution">
    <text evidence="3">The sequence shown here is derived from an EMBL/GenBank/DDBJ whole genome shotgun (WGS) entry which is preliminary data.</text>
</comment>
<sequence length="270" mass="31032">MADSDSSDDEIPPWSEDEAQNISEDHEVWEIFRCLSSTSAKQEQKRTTAAKLARYCDPSDRVAFSRTNPLFELLGKGEVHAALLEAKKNRNVLKDGRRDPSRVTNDIPAWAHLTKIFKGIEAALLVALCLVKLEHSRNIIFWKTVTMRNSTLDSRELPIWNKARNLEAQEEKSRVTEEWLSSQEKKEENTRALLADLERHKEKVKEAKKDLAKIEKQNIESTKMLKTKTQLTKDKEKLAIIVQTEKESRNDDAKKALKAGERETRLTKPK</sequence>
<evidence type="ECO:0000256" key="1">
    <source>
        <dbReference type="SAM" id="Coils"/>
    </source>
</evidence>
<feature type="coiled-coil region" evidence="1">
    <location>
        <begin position="180"/>
        <end position="224"/>
    </location>
</feature>
<evidence type="ECO:0000313" key="4">
    <source>
        <dbReference type="Proteomes" id="UP001590951"/>
    </source>
</evidence>
<feature type="compositionally biased region" description="Acidic residues" evidence="2">
    <location>
        <begin position="1"/>
        <end position="19"/>
    </location>
</feature>
<feature type="region of interest" description="Disordered" evidence="2">
    <location>
        <begin position="245"/>
        <end position="270"/>
    </location>
</feature>
<evidence type="ECO:0000313" key="3">
    <source>
        <dbReference type="EMBL" id="KAL2050196.1"/>
    </source>
</evidence>
<gene>
    <name evidence="3" type="ORF">ABVK25_009557</name>
</gene>
<dbReference type="EMBL" id="JBHFEH010000051">
    <property type="protein sequence ID" value="KAL2050196.1"/>
    <property type="molecule type" value="Genomic_DNA"/>
</dbReference>
<evidence type="ECO:0000256" key="2">
    <source>
        <dbReference type="SAM" id="MobiDB-lite"/>
    </source>
</evidence>
<keyword evidence="4" id="KW-1185">Reference proteome</keyword>
<proteinExistence type="predicted"/>
<reference evidence="3 4" key="1">
    <citation type="submission" date="2024-09" db="EMBL/GenBank/DDBJ databases">
        <title>Rethinking Asexuality: The Enigmatic Case of Functional Sexual Genes in Lepraria (Stereocaulaceae).</title>
        <authorList>
            <person name="Doellman M."/>
            <person name="Sun Y."/>
            <person name="Barcenas-Pena A."/>
            <person name="Lumbsch H.T."/>
            <person name="Grewe F."/>
        </authorList>
    </citation>
    <scope>NUCLEOTIDE SEQUENCE [LARGE SCALE GENOMIC DNA]</scope>
    <source>
        <strain evidence="3 4">Grewe 0041</strain>
    </source>
</reference>
<dbReference type="Proteomes" id="UP001590951">
    <property type="component" value="Unassembled WGS sequence"/>
</dbReference>
<protein>
    <submittedName>
        <fullName evidence="3">Uncharacterized protein</fullName>
    </submittedName>
</protein>
<feature type="region of interest" description="Disordered" evidence="2">
    <location>
        <begin position="1"/>
        <end position="21"/>
    </location>
</feature>
<name>A0ABR4AZI0_9LECA</name>
<keyword evidence="1" id="KW-0175">Coiled coil</keyword>
<organism evidence="3 4">
    <name type="scientific">Lepraria finkii</name>
    <dbReference type="NCBI Taxonomy" id="1340010"/>
    <lineage>
        <taxon>Eukaryota</taxon>
        <taxon>Fungi</taxon>
        <taxon>Dikarya</taxon>
        <taxon>Ascomycota</taxon>
        <taxon>Pezizomycotina</taxon>
        <taxon>Lecanoromycetes</taxon>
        <taxon>OSLEUM clade</taxon>
        <taxon>Lecanoromycetidae</taxon>
        <taxon>Lecanorales</taxon>
        <taxon>Lecanorineae</taxon>
        <taxon>Stereocaulaceae</taxon>
        <taxon>Lepraria</taxon>
    </lineage>
</organism>